<evidence type="ECO:0000256" key="7">
    <source>
        <dbReference type="ARBA" id="ARBA00023125"/>
    </source>
</evidence>
<dbReference type="InterPro" id="IPR032284">
    <property type="entry name" value="RecQ_Zn-bd"/>
</dbReference>
<dbReference type="SUPFAM" id="SSF52540">
    <property type="entry name" value="P-loop containing nucleoside triphosphate hydrolases"/>
    <property type="match status" value="1"/>
</dbReference>
<dbReference type="GO" id="GO:0005524">
    <property type="term" value="F:ATP binding"/>
    <property type="evidence" value="ECO:0007669"/>
    <property type="project" value="UniProtKB-KW"/>
</dbReference>
<dbReference type="AlphaFoldDB" id="A0A315Z730"/>
<comment type="caution">
    <text evidence="15">The sequence shown here is derived from an EMBL/GenBank/DDBJ whole genome shotgun (WGS) entry which is preliminary data.</text>
</comment>
<accession>A0A315Z730</accession>
<keyword evidence="8" id="KW-0413">Isomerase</keyword>
<evidence type="ECO:0000256" key="10">
    <source>
        <dbReference type="ARBA" id="ARBA00034808"/>
    </source>
</evidence>
<dbReference type="GO" id="GO:0030894">
    <property type="term" value="C:replisome"/>
    <property type="evidence" value="ECO:0007669"/>
    <property type="project" value="TreeGrafter"/>
</dbReference>
<comment type="similarity">
    <text evidence="1">Belongs to the helicase family. RecQ subfamily.</text>
</comment>
<dbReference type="PROSITE" id="PS51192">
    <property type="entry name" value="HELICASE_ATP_BIND_1"/>
    <property type="match status" value="1"/>
</dbReference>
<dbReference type="OrthoDB" id="9763310at2"/>
<evidence type="ECO:0000256" key="3">
    <source>
        <dbReference type="ARBA" id="ARBA00022741"/>
    </source>
</evidence>
<dbReference type="PROSITE" id="PS51194">
    <property type="entry name" value="HELICASE_CTER"/>
    <property type="match status" value="1"/>
</dbReference>
<dbReference type="InterPro" id="IPR001650">
    <property type="entry name" value="Helicase_C-like"/>
</dbReference>
<dbReference type="GO" id="GO:0009378">
    <property type="term" value="F:four-way junction helicase activity"/>
    <property type="evidence" value="ECO:0007669"/>
    <property type="project" value="TreeGrafter"/>
</dbReference>
<name>A0A315Z730_SEDFL</name>
<reference evidence="15 16" key="1">
    <citation type="submission" date="2018-03" db="EMBL/GenBank/DDBJ databases">
        <title>Genomic Encyclopedia of Archaeal and Bacterial Type Strains, Phase II (KMG-II): from individual species to whole genera.</title>
        <authorList>
            <person name="Goeker M."/>
        </authorList>
    </citation>
    <scope>NUCLEOTIDE SEQUENCE [LARGE SCALE GENOMIC DNA]</scope>
    <source>
        <strain evidence="15 16">DSM 28229</strain>
    </source>
</reference>
<sequence length="637" mass="72827">MNAKIGQILKYYWGFDSFRPLQEDIITSVLEKQDTLALLPTGGGKSICFQVPALAIEGVCVVVTPLIALMKDQVQNLKAKKIPAEALYSGMPKRQIDLILDNCIYGKVKFLYVSPERLKTKLFLERAAQMNISLIAVDEAHCISQWGYDFRPPYLQIADFRKTIPDVPILALTASAGKLVQSDIKEKLLFGAKSKTFSNSFQRKNLSFSVREAEDKAVKLKEILSRVEGCAIVYLRNRQGTEDVANYLNHYGVSSDFYHAGLNNQERSLKQDKWMNNQTRVMVATNAFGMGIDKPDVRIIIHLDPSDSIEAYYQEAGRAGRDGEKSYAVLLNQTKDFDRIKQRIDKRYPEPKVLRRVYQILGNYFRLAAGGGEMATFDFVLEDFLKKYDLPHAETFYALKCLEEQGFILISEPIYQNSNFMFAVSQENVYKFQVANYAFDPLLKSLVRFYGGEAFTHYVNISEQTLANSIHVSVSQLREYLAELHSQGILVFQTQKDKAQLTYLTERYVADNLPIDVKILKERKARELEKIQAMMNYTQNTRRCRSVLISEYFDETTAKPCGVCDNCIKYLKKASQPLDLKKDIQSLLEKVKEADIQEIESKLRPTNKNYLIDLVREMVEEGELHLDEFGQISLANL</sequence>
<keyword evidence="16" id="KW-1185">Reference proteome</keyword>
<gene>
    <name evidence="15" type="ORF">BC781_105285</name>
</gene>
<comment type="catalytic activity">
    <reaction evidence="9">
        <text>Couples ATP hydrolysis with the unwinding of duplex DNA by translocating in the 3'-5' direction.</text>
        <dbReference type="EC" id="5.6.2.4"/>
    </reaction>
</comment>
<dbReference type="Proteomes" id="UP000245535">
    <property type="component" value="Unassembled WGS sequence"/>
</dbReference>
<keyword evidence="6" id="KW-0067">ATP-binding</keyword>
<proteinExistence type="inferred from homology"/>
<evidence type="ECO:0000259" key="14">
    <source>
        <dbReference type="PROSITE" id="PS51194"/>
    </source>
</evidence>
<dbReference type="PANTHER" id="PTHR13710">
    <property type="entry name" value="DNA HELICASE RECQ FAMILY MEMBER"/>
    <property type="match status" value="1"/>
</dbReference>
<dbReference type="NCBIfam" id="TIGR00614">
    <property type="entry name" value="recQ_fam"/>
    <property type="match status" value="1"/>
</dbReference>
<dbReference type="GO" id="GO:0006310">
    <property type="term" value="P:DNA recombination"/>
    <property type="evidence" value="ECO:0007669"/>
    <property type="project" value="InterPro"/>
</dbReference>
<dbReference type="Pfam" id="PF00270">
    <property type="entry name" value="DEAD"/>
    <property type="match status" value="1"/>
</dbReference>
<evidence type="ECO:0000313" key="16">
    <source>
        <dbReference type="Proteomes" id="UP000245535"/>
    </source>
</evidence>
<evidence type="ECO:0000256" key="5">
    <source>
        <dbReference type="ARBA" id="ARBA00022806"/>
    </source>
</evidence>
<dbReference type="GO" id="GO:0003677">
    <property type="term" value="F:DNA binding"/>
    <property type="evidence" value="ECO:0007669"/>
    <property type="project" value="UniProtKB-KW"/>
</dbReference>
<feature type="domain" description="Helicase C-terminal" evidence="14">
    <location>
        <begin position="219"/>
        <end position="359"/>
    </location>
</feature>
<dbReference type="InterPro" id="IPR014001">
    <property type="entry name" value="Helicase_ATP-bd"/>
</dbReference>
<dbReference type="GO" id="GO:0006281">
    <property type="term" value="P:DNA repair"/>
    <property type="evidence" value="ECO:0007669"/>
    <property type="project" value="TreeGrafter"/>
</dbReference>
<organism evidence="15 16">
    <name type="scientific">Sediminitomix flava</name>
    <dbReference type="NCBI Taxonomy" id="379075"/>
    <lineage>
        <taxon>Bacteria</taxon>
        <taxon>Pseudomonadati</taxon>
        <taxon>Bacteroidota</taxon>
        <taxon>Cytophagia</taxon>
        <taxon>Cytophagales</taxon>
        <taxon>Flammeovirgaceae</taxon>
        <taxon>Sediminitomix</taxon>
    </lineage>
</organism>
<evidence type="ECO:0000256" key="6">
    <source>
        <dbReference type="ARBA" id="ARBA00022840"/>
    </source>
</evidence>
<evidence type="ECO:0000256" key="4">
    <source>
        <dbReference type="ARBA" id="ARBA00022801"/>
    </source>
</evidence>
<dbReference type="InterPro" id="IPR004589">
    <property type="entry name" value="DNA_helicase_ATP-dep_RecQ"/>
</dbReference>
<evidence type="ECO:0000259" key="13">
    <source>
        <dbReference type="PROSITE" id="PS51192"/>
    </source>
</evidence>
<dbReference type="GO" id="GO:0005737">
    <property type="term" value="C:cytoplasm"/>
    <property type="evidence" value="ECO:0007669"/>
    <property type="project" value="TreeGrafter"/>
</dbReference>
<dbReference type="InterPro" id="IPR011545">
    <property type="entry name" value="DEAD/DEAH_box_helicase_dom"/>
</dbReference>
<dbReference type="PANTHER" id="PTHR13710:SF105">
    <property type="entry name" value="ATP-DEPENDENT DNA HELICASE Q1"/>
    <property type="match status" value="1"/>
</dbReference>
<dbReference type="EMBL" id="QGDO01000005">
    <property type="protein sequence ID" value="PWJ40217.1"/>
    <property type="molecule type" value="Genomic_DNA"/>
</dbReference>
<dbReference type="GO" id="GO:0046872">
    <property type="term" value="F:metal ion binding"/>
    <property type="evidence" value="ECO:0007669"/>
    <property type="project" value="UniProtKB-KW"/>
</dbReference>
<dbReference type="EC" id="5.6.2.4" evidence="10"/>
<dbReference type="Pfam" id="PF16124">
    <property type="entry name" value="RecQ_Zn_bind"/>
    <property type="match status" value="1"/>
</dbReference>
<dbReference type="Gene3D" id="3.40.50.300">
    <property type="entry name" value="P-loop containing nucleotide triphosphate hydrolases"/>
    <property type="match status" value="2"/>
</dbReference>
<evidence type="ECO:0000256" key="8">
    <source>
        <dbReference type="ARBA" id="ARBA00023235"/>
    </source>
</evidence>
<dbReference type="SMART" id="SM00490">
    <property type="entry name" value="HELICc"/>
    <property type="match status" value="1"/>
</dbReference>
<dbReference type="GO" id="GO:0043590">
    <property type="term" value="C:bacterial nucleoid"/>
    <property type="evidence" value="ECO:0007669"/>
    <property type="project" value="TreeGrafter"/>
</dbReference>
<dbReference type="CDD" id="cd17920">
    <property type="entry name" value="DEXHc_RecQ"/>
    <property type="match status" value="1"/>
</dbReference>
<dbReference type="RefSeq" id="WP_109620749.1">
    <property type="nucleotide sequence ID" value="NZ_QGDO01000005.1"/>
</dbReference>
<keyword evidence="3" id="KW-0547">Nucleotide-binding</keyword>
<dbReference type="Gene3D" id="1.10.10.10">
    <property type="entry name" value="Winged helix-like DNA-binding domain superfamily/Winged helix DNA-binding domain"/>
    <property type="match status" value="1"/>
</dbReference>
<dbReference type="SMART" id="SM00487">
    <property type="entry name" value="DEXDc"/>
    <property type="match status" value="1"/>
</dbReference>
<dbReference type="GO" id="GO:0016787">
    <property type="term" value="F:hydrolase activity"/>
    <property type="evidence" value="ECO:0007669"/>
    <property type="project" value="UniProtKB-KW"/>
</dbReference>
<dbReference type="Pfam" id="PF00271">
    <property type="entry name" value="Helicase_C"/>
    <property type="match status" value="1"/>
</dbReference>
<feature type="domain" description="Helicase ATP-binding" evidence="13">
    <location>
        <begin position="26"/>
        <end position="194"/>
    </location>
</feature>
<evidence type="ECO:0000256" key="11">
    <source>
        <dbReference type="ARBA" id="ARBA00044535"/>
    </source>
</evidence>
<evidence type="ECO:0000256" key="2">
    <source>
        <dbReference type="ARBA" id="ARBA00022723"/>
    </source>
</evidence>
<evidence type="ECO:0000256" key="12">
    <source>
        <dbReference type="ARBA" id="ARBA00044550"/>
    </source>
</evidence>
<protein>
    <recommendedName>
        <fullName evidence="11">ATP-dependent DNA helicase RecQ</fullName>
        <ecNumber evidence="10">5.6.2.4</ecNumber>
    </recommendedName>
    <alternativeName>
        <fullName evidence="12">DNA 3'-5' helicase RecQ</fullName>
    </alternativeName>
</protein>
<keyword evidence="4" id="KW-0378">Hydrolase</keyword>
<dbReference type="GO" id="GO:0043138">
    <property type="term" value="F:3'-5' DNA helicase activity"/>
    <property type="evidence" value="ECO:0007669"/>
    <property type="project" value="UniProtKB-EC"/>
</dbReference>
<dbReference type="InterPro" id="IPR027417">
    <property type="entry name" value="P-loop_NTPase"/>
</dbReference>
<dbReference type="FunFam" id="3.40.50.300:FF:001389">
    <property type="entry name" value="ATP-dependent DNA helicase RecQ"/>
    <property type="match status" value="1"/>
</dbReference>
<evidence type="ECO:0000256" key="1">
    <source>
        <dbReference type="ARBA" id="ARBA00005446"/>
    </source>
</evidence>
<keyword evidence="2" id="KW-0479">Metal-binding</keyword>
<dbReference type="InterPro" id="IPR036388">
    <property type="entry name" value="WH-like_DNA-bd_sf"/>
</dbReference>
<evidence type="ECO:0000256" key="9">
    <source>
        <dbReference type="ARBA" id="ARBA00034617"/>
    </source>
</evidence>
<evidence type="ECO:0000313" key="15">
    <source>
        <dbReference type="EMBL" id="PWJ40217.1"/>
    </source>
</evidence>
<keyword evidence="5 15" id="KW-0347">Helicase</keyword>
<keyword evidence="7" id="KW-0238">DNA-binding</keyword>